<dbReference type="Pfam" id="PF01177">
    <property type="entry name" value="Asp_Glu_race"/>
    <property type="match status" value="1"/>
</dbReference>
<evidence type="ECO:0008006" key="4">
    <source>
        <dbReference type="Google" id="ProtNLM"/>
    </source>
</evidence>
<protein>
    <recommendedName>
        <fullName evidence="4">Asp/Glu racemase</fullName>
    </recommendedName>
</protein>
<dbReference type="PANTHER" id="PTHR28047">
    <property type="entry name" value="PROTEIN DCG1"/>
    <property type="match status" value="1"/>
</dbReference>
<dbReference type="InterPro" id="IPR053714">
    <property type="entry name" value="Iso_Racemase_Enz_sf"/>
</dbReference>
<evidence type="ECO:0000256" key="1">
    <source>
        <dbReference type="ARBA" id="ARBA00038414"/>
    </source>
</evidence>
<gene>
    <name evidence="2" type="ORF">CcaverHIS019_0603480</name>
</gene>
<sequence>MPFILSHDPARRPRLLVINPNATEAFTESIRNTLNADVELDFYTAPAAHAPPCIEGVTDMILSAAACLVELRAHVDKWDGFVVACFSGHPLVQALRELSTAPVVSILEASLLMGSSLGSRVGILTTSPRWEPLLERDIAAMGLSKKNSAGIVSSGLAVLDLEELPRSSVIKVLCTAAADVLQDRRGADVIILGCAGMVGLEAAIADSCQLGLVVLDPVRCGLELCLSLMRMGAKTSKVGIYAPA</sequence>
<proteinExistence type="inferred from homology"/>
<dbReference type="AlphaFoldDB" id="A0AA48L8D8"/>
<dbReference type="Gene3D" id="3.40.50.12500">
    <property type="match status" value="1"/>
</dbReference>
<evidence type="ECO:0000313" key="2">
    <source>
        <dbReference type="EMBL" id="BEI93889.1"/>
    </source>
</evidence>
<dbReference type="KEGG" id="ccac:CcaHIS019_0603480"/>
<dbReference type="InterPro" id="IPR052186">
    <property type="entry name" value="Hydantoin_racemase-like"/>
</dbReference>
<dbReference type="GO" id="GO:0047661">
    <property type="term" value="F:amino-acid racemase activity"/>
    <property type="evidence" value="ECO:0007669"/>
    <property type="project" value="InterPro"/>
</dbReference>
<dbReference type="InterPro" id="IPR015942">
    <property type="entry name" value="Asp/Glu/hydantoin_racemase"/>
</dbReference>
<dbReference type="EMBL" id="AP028217">
    <property type="protein sequence ID" value="BEI93889.1"/>
    <property type="molecule type" value="Genomic_DNA"/>
</dbReference>
<organism evidence="2 3">
    <name type="scientific">Cutaneotrichosporon cavernicola</name>
    <dbReference type="NCBI Taxonomy" id="279322"/>
    <lineage>
        <taxon>Eukaryota</taxon>
        <taxon>Fungi</taxon>
        <taxon>Dikarya</taxon>
        <taxon>Basidiomycota</taxon>
        <taxon>Agaricomycotina</taxon>
        <taxon>Tremellomycetes</taxon>
        <taxon>Trichosporonales</taxon>
        <taxon>Trichosporonaceae</taxon>
        <taxon>Cutaneotrichosporon</taxon>
    </lineage>
</organism>
<dbReference type="GeneID" id="85497759"/>
<dbReference type="Proteomes" id="UP001233271">
    <property type="component" value="Chromosome 6"/>
</dbReference>
<evidence type="ECO:0000313" key="3">
    <source>
        <dbReference type="Proteomes" id="UP001233271"/>
    </source>
</evidence>
<accession>A0AA48L8D8</accession>
<comment type="similarity">
    <text evidence="1">Belongs to the HyuE racemase family.</text>
</comment>
<dbReference type="RefSeq" id="XP_060459154.1">
    <property type="nucleotide sequence ID" value="XM_060602796.1"/>
</dbReference>
<dbReference type="PANTHER" id="PTHR28047:SF5">
    <property type="entry name" value="PROTEIN DCG1"/>
    <property type="match status" value="1"/>
</dbReference>
<name>A0AA48L8D8_9TREE</name>
<keyword evidence="3" id="KW-1185">Reference proteome</keyword>
<reference evidence="2" key="1">
    <citation type="journal article" date="2023" name="BMC Genomics">
        <title>Chromosome-level genome assemblies of Cutaneotrichosporon spp. (Trichosporonales, Basidiomycota) reveal imbalanced evolution between nucleotide sequences and chromosome synteny.</title>
        <authorList>
            <person name="Kobayashi Y."/>
            <person name="Kayamori A."/>
            <person name="Aoki K."/>
            <person name="Shiwa Y."/>
            <person name="Matsutani M."/>
            <person name="Fujita N."/>
            <person name="Sugita T."/>
            <person name="Iwasaki W."/>
            <person name="Tanaka N."/>
            <person name="Takashima M."/>
        </authorList>
    </citation>
    <scope>NUCLEOTIDE SEQUENCE</scope>
    <source>
        <strain evidence="2">HIS019</strain>
    </source>
</reference>